<dbReference type="EMBL" id="JBITWC010000004">
    <property type="protein sequence ID" value="MFI8749081.1"/>
    <property type="molecule type" value="Genomic_DNA"/>
</dbReference>
<dbReference type="RefSeq" id="WP_399842312.1">
    <property type="nucleotide sequence ID" value="NZ_JBITWC010000004.1"/>
</dbReference>
<organism evidence="1 2">
    <name type="scientific">Vreelandella lionensis</name>
    <dbReference type="NCBI Taxonomy" id="1144478"/>
    <lineage>
        <taxon>Bacteria</taxon>
        <taxon>Pseudomonadati</taxon>
        <taxon>Pseudomonadota</taxon>
        <taxon>Gammaproteobacteria</taxon>
        <taxon>Oceanospirillales</taxon>
        <taxon>Halomonadaceae</taxon>
        <taxon>Vreelandella</taxon>
    </lineage>
</organism>
<sequence length="105" mass="10777">MSGKLGSAALVADTTTTVYTVPASTVATLNIALVNRGADPAKVRVAITDAVAPSDADWIEYDATIPARGGVLERTALVASAGEKVIIHSDVSNLSARVHGFEEAE</sequence>
<keyword evidence="2" id="KW-1185">Reference proteome</keyword>
<name>A0ABW8BS69_9GAMM</name>
<evidence type="ECO:0008006" key="3">
    <source>
        <dbReference type="Google" id="ProtNLM"/>
    </source>
</evidence>
<accession>A0ABW8BS69</accession>
<proteinExistence type="predicted"/>
<evidence type="ECO:0000313" key="2">
    <source>
        <dbReference type="Proteomes" id="UP001614338"/>
    </source>
</evidence>
<reference evidence="1 2" key="1">
    <citation type="submission" date="2024-10" db="EMBL/GenBank/DDBJ databases">
        <title>The Natural Products Discovery Center: Release of the First 8490 Sequenced Strains for Exploring Actinobacteria Biosynthetic Diversity.</title>
        <authorList>
            <person name="Kalkreuter E."/>
            <person name="Kautsar S.A."/>
            <person name="Yang D."/>
            <person name="Bader C.D."/>
            <person name="Teijaro C.N."/>
            <person name="Fluegel L."/>
            <person name="Davis C.M."/>
            <person name="Simpson J.R."/>
            <person name="Lauterbach L."/>
            <person name="Steele A.D."/>
            <person name="Gui C."/>
            <person name="Meng S."/>
            <person name="Li G."/>
            <person name="Viehrig K."/>
            <person name="Ye F."/>
            <person name="Su P."/>
            <person name="Kiefer A.F."/>
            <person name="Nichols A."/>
            <person name="Cepeda A.J."/>
            <person name="Yan W."/>
            <person name="Fan B."/>
            <person name="Jiang Y."/>
            <person name="Adhikari A."/>
            <person name="Zheng C.-J."/>
            <person name="Schuster L."/>
            <person name="Cowan T.M."/>
            <person name="Smanski M.J."/>
            <person name="Chevrette M.G."/>
            <person name="De Carvalho L.P.S."/>
            <person name="Shen B."/>
        </authorList>
    </citation>
    <scope>NUCLEOTIDE SEQUENCE [LARGE SCALE GENOMIC DNA]</scope>
    <source>
        <strain evidence="1 2">NPDC077409</strain>
    </source>
</reference>
<gene>
    <name evidence="1" type="ORF">ACIGG6_03595</name>
</gene>
<comment type="caution">
    <text evidence="1">The sequence shown here is derived from an EMBL/GenBank/DDBJ whole genome shotgun (WGS) entry which is preliminary data.</text>
</comment>
<protein>
    <recommendedName>
        <fullName evidence="3">CARDB domain-containing protein</fullName>
    </recommendedName>
</protein>
<dbReference type="Proteomes" id="UP001614338">
    <property type="component" value="Unassembled WGS sequence"/>
</dbReference>
<evidence type="ECO:0000313" key="1">
    <source>
        <dbReference type="EMBL" id="MFI8749081.1"/>
    </source>
</evidence>